<keyword evidence="2" id="KW-1185">Reference proteome</keyword>
<evidence type="ECO:0008006" key="3">
    <source>
        <dbReference type="Google" id="ProtNLM"/>
    </source>
</evidence>
<organism evidence="1 2">
    <name type="scientific">Virgibacillus byunsanensis</name>
    <dbReference type="NCBI Taxonomy" id="570945"/>
    <lineage>
        <taxon>Bacteria</taxon>
        <taxon>Bacillati</taxon>
        <taxon>Bacillota</taxon>
        <taxon>Bacilli</taxon>
        <taxon>Bacillales</taxon>
        <taxon>Bacillaceae</taxon>
        <taxon>Virgibacillus</taxon>
    </lineage>
</organism>
<accession>A0ABW3LQG3</accession>
<dbReference type="RefSeq" id="WP_390363763.1">
    <property type="nucleotide sequence ID" value="NZ_JBHTKJ010000056.1"/>
</dbReference>
<proteinExistence type="predicted"/>
<dbReference type="EMBL" id="JBHTKJ010000056">
    <property type="protein sequence ID" value="MFD1040048.1"/>
    <property type="molecule type" value="Genomic_DNA"/>
</dbReference>
<evidence type="ECO:0000313" key="2">
    <source>
        <dbReference type="Proteomes" id="UP001597040"/>
    </source>
</evidence>
<name>A0ABW3LQG3_9BACI</name>
<reference evidence="2" key="1">
    <citation type="journal article" date="2019" name="Int. J. Syst. Evol. Microbiol.">
        <title>The Global Catalogue of Microorganisms (GCM) 10K type strain sequencing project: providing services to taxonomists for standard genome sequencing and annotation.</title>
        <authorList>
            <consortium name="The Broad Institute Genomics Platform"/>
            <consortium name="The Broad Institute Genome Sequencing Center for Infectious Disease"/>
            <person name="Wu L."/>
            <person name="Ma J."/>
        </authorList>
    </citation>
    <scope>NUCLEOTIDE SEQUENCE [LARGE SCALE GENOMIC DNA]</scope>
    <source>
        <strain evidence="2">CCUG 56754</strain>
    </source>
</reference>
<comment type="caution">
    <text evidence="1">The sequence shown here is derived from an EMBL/GenBank/DDBJ whole genome shotgun (WGS) entry which is preliminary data.</text>
</comment>
<protein>
    <recommendedName>
        <fullName evidence="3">Phage protein</fullName>
    </recommendedName>
</protein>
<sequence>MKEKVDKVVEFAQSESKAKKFSHIYPISDEVKGVMLNEVYGDFTKYVLVRNYSEFQSILKEYVDSHYLRVEKREALEQNLFWWRVLYDSNQNSEMSCVESYISENYHRLRNKSLITSWLREWDRVMPKFYYVGYKYNDRVLVVVDILTEETLDVIVYDPLAIPPKKGEIVMGTLIPLGDALYFPIIDFYHFDVEASEDIAKHIHHYFDIHLKTSTMHEAFIHVLSVALQIERLVLMESQENVSSK</sequence>
<evidence type="ECO:0000313" key="1">
    <source>
        <dbReference type="EMBL" id="MFD1040048.1"/>
    </source>
</evidence>
<gene>
    <name evidence="1" type="ORF">ACFQ3N_16875</name>
</gene>
<dbReference type="Proteomes" id="UP001597040">
    <property type="component" value="Unassembled WGS sequence"/>
</dbReference>